<dbReference type="AlphaFoldDB" id="A0A0H4VN16"/>
<accession>A0A0H4VN16</accession>
<dbReference type="STRING" id="1379910.TH63_15505"/>
<gene>
    <name evidence="1" type="ORF">TH63_15505</name>
</gene>
<name>A0A0H4VN16_9BACT</name>
<dbReference type="KEGG" id="ruf:TH63_15505"/>
<proteinExistence type="predicted"/>
<organism evidence="1 2">
    <name type="scientific">Rufibacter radiotolerans</name>
    <dbReference type="NCBI Taxonomy" id="1379910"/>
    <lineage>
        <taxon>Bacteria</taxon>
        <taxon>Pseudomonadati</taxon>
        <taxon>Bacteroidota</taxon>
        <taxon>Cytophagia</taxon>
        <taxon>Cytophagales</taxon>
        <taxon>Hymenobacteraceae</taxon>
        <taxon>Rufibacter</taxon>
    </lineage>
</organism>
<reference evidence="1 2" key="1">
    <citation type="submission" date="2015-01" db="EMBL/GenBank/DDBJ databases">
        <title>Rufibacter sp./DG31D/ whole genome sequencing.</title>
        <authorList>
            <person name="Kim M.K."/>
            <person name="Srinivasan S."/>
            <person name="Lee J.-J."/>
        </authorList>
    </citation>
    <scope>NUCLEOTIDE SEQUENCE [LARGE SCALE GENOMIC DNA]</scope>
    <source>
        <strain evidence="1 2">DG31D</strain>
    </source>
</reference>
<keyword evidence="2" id="KW-1185">Reference proteome</keyword>
<evidence type="ECO:0000313" key="2">
    <source>
        <dbReference type="Proteomes" id="UP000036458"/>
    </source>
</evidence>
<dbReference type="EMBL" id="CP010777">
    <property type="protein sequence ID" value="AKQ46708.1"/>
    <property type="molecule type" value="Genomic_DNA"/>
</dbReference>
<evidence type="ECO:0000313" key="1">
    <source>
        <dbReference type="EMBL" id="AKQ46708.1"/>
    </source>
</evidence>
<sequence length="106" mass="11549">MVHCQNVSDGAGLHLPDFALTKVAFFSGLAVIKLRLNFTQLCSFQQEPAGLWSGPLFYACFSENSSKTGFALALPHKPLARVLALLSGKRPLNAQAFLRLAADQMR</sequence>
<dbReference type="PATRIC" id="fig|1379910.4.peg.3379"/>
<protein>
    <submittedName>
        <fullName evidence="1">Uncharacterized protein</fullName>
    </submittedName>
</protein>
<dbReference type="Proteomes" id="UP000036458">
    <property type="component" value="Chromosome"/>
</dbReference>